<dbReference type="InterPro" id="IPR039424">
    <property type="entry name" value="SBP_5"/>
</dbReference>
<evidence type="ECO:0000256" key="4">
    <source>
        <dbReference type="SAM" id="SignalP"/>
    </source>
</evidence>
<dbReference type="PANTHER" id="PTHR30290:SF64">
    <property type="entry name" value="ABC TRANSPORTER PERIPLASMIC BINDING PROTEIN"/>
    <property type="match status" value="1"/>
</dbReference>
<keyword evidence="7" id="KW-1185">Reference proteome</keyword>
<dbReference type="PIRSF" id="PIRSF002741">
    <property type="entry name" value="MppA"/>
    <property type="match status" value="1"/>
</dbReference>
<evidence type="ECO:0000313" key="7">
    <source>
        <dbReference type="Proteomes" id="UP000019112"/>
    </source>
</evidence>
<dbReference type="CDD" id="cd08497">
    <property type="entry name" value="MbnE-like"/>
    <property type="match status" value="1"/>
</dbReference>
<accession>W6TDZ3</accession>
<dbReference type="GO" id="GO:1904680">
    <property type="term" value="F:peptide transmembrane transporter activity"/>
    <property type="evidence" value="ECO:0007669"/>
    <property type="project" value="TreeGrafter"/>
</dbReference>
<protein>
    <recommendedName>
        <fullName evidence="5">Solute-binding protein family 5 domain-containing protein</fullName>
    </recommendedName>
</protein>
<dbReference type="GO" id="GO:0015833">
    <property type="term" value="P:peptide transport"/>
    <property type="evidence" value="ECO:0007669"/>
    <property type="project" value="TreeGrafter"/>
</dbReference>
<reference evidence="6 7" key="1">
    <citation type="journal article" date="2014" name="FEMS Microbiol. Lett.">
        <title>Draft genome sequences of three Holospora species (Holospora obtusa, Holospora undulata, and Holospora elegans), endonuclear symbiotic bacteria of the ciliate Paramecium caudatum.</title>
        <authorList>
            <person name="Dohra H."/>
            <person name="Tanaka K."/>
            <person name="Suzuki T."/>
            <person name="Fujishima M."/>
            <person name="Suzuki H."/>
        </authorList>
    </citation>
    <scope>NUCLEOTIDE SEQUENCE [LARGE SCALE GENOMIC DNA]</scope>
    <source>
        <strain evidence="6 7">F1</strain>
    </source>
</reference>
<evidence type="ECO:0000256" key="3">
    <source>
        <dbReference type="ARBA" id="ARBA00022729"/>
    </source>
</evidence>
<dbReference type="Gene3D" id="3.40.190.10">
    <property type="entry name" value="Periplasmic binding protein-like II"/>
    <property type="match status" value="1"/>
</dbReference>
<dbReference type="STRING" id="1399147.P618_200758"/>
<comment type="caution">
    <text evidence="6">The sequence shown here is derived from an EMBL/GenBank/DDBJ whole genome shotgun (WGS) entry which is preliminary data.</text>
</comment>
<dbReference type="GO" id="GO:0030288">
    <property type="term" value="C:outer membrane-bounded periplasmic space"/>
    <property type="evidence" value="ECO:0007669"/>
    <property type="project" value="TreeGrafter"/>
</dbReference>
<dbReference type="AlphaFoldDB" id="W6TDZ3"/>
<feature type="domain" description="Solute-binding protein family 5" evidence="5">
    <location>
        <begin position="121"/>
        <end position="513"/>
    </location>
</feature>
<evidence type="ECO:0000313" key="6">
    <source>
        <dbReference type="EMBL" id="ETZ07076.1"/>
    </source>
</evidence>
<feature type="signal peptide" evidence="4">
    <location>
        <begin position="1"/>
        <end position="20"/>
    </location>
</feature>
<comment type="subcellular location">
    <subcellularLocation>
        <location evidence="1">Periplasm</location>
    </subcellularLocation>
</comment>
<dbReference type="GO" id="GO:0043190">
    <property type="term" value="C:ATP-binding cassette (ABC) transporter complex"/>
    <property type="evidence" value="ECO:0007669"/>
    <property type="project" value="InterPro"/>
</dbReference>
<dbReference type="GO" id="GO:0042884">
    <property type="term" value="P:microcin transport"/>
    <property type="evidence" value="ECO:0007669"/>
    <property type="project" value="TreeGrafter"/>
</dbReference>
<dbReference type="PANTHER" id="PTHR30290">
    <property type="entry name" value="PERIPLASMIC BINDING COMPONENT OF ABC TRANSPORTER"/>
    <property type="match status" value="1"/>
</dbReference>
<sequence>MFNRRFFLHTVFLPSVFFLAHSSFCLNFVKAQTFLGVFPDSVSLWPLHDFPWKDASIAKAEELSLGAQGTFNTLEFWQEQGVCAQGVIELLHGRLFMSSEQEPGIAYSYVARYVQRYSDRVVFWINPEAKFHDGAPVRPEDVVFSFNFLTRHSGMFKSYFSGISRAESVSYPLIESGKKFQGVVFYFKKNAPQEAALTISELIILPKNLYEKSIPKVPIGCGPYKVESYQAGEFLRFKKIPQWWAKKESCGKDMYRFETVKYIYFKEDESMFEAFKKGEIHCFFERTAKRWVNGYNFQEVVQGDILKQEIPYRDFVPISGLIFNTRKPIFQDIRVRWALSLLLDFETLNQRFFYKKYKRICSFFQNTPCMATGVASPEVRSILKKIGAPEESWRQPAEYFTELPGSWHQRSKAALSFLKEGGWKLRNGKLFHEKFGFFQIKVCIPKAMRDEWIQFFQARAALIGVELNVVALDQAAYQSIKSRFDYDMIWGAMGISSSFPGQELDLIYSSQSAKKSGSYNAAGISDHNVDLLIDRIKRAKQQKELYLFAQALDRYLLSGCYGIFGWYTPYTWQAFWKNRIVYPGISPFSPHRRWIYAGAQSR</sequence>
<dbReference type="Gene3D" id="3.10.105.10">
    <property type="entry name" value="Dipeptide-binding Protein, Domain 3"/>
    <property type="match status" value="1"/>
</dbReference>
<dbReference type="Proteomes" id="UP000019112">
    <property type="component" value="Unassembled WGS sequence"/>
</dbReference>
<evidence type="ECO:0000256" key="1">
    <source>
        <dbReference type="ARBA" id="ARBA00004418"/>
    </source>
</evidence>
<dbReference type="EMBL" id="AWTR02000066">
    <property type="protein sequence ID" value="ETZ07076.1"/>
    <property type="molecule type" value="Genomic_DNA"/>
</dbReference>
<comment type="similarity">
    <text evidence="2">Belongs to the bacterial solute-binding protein 5 family.</text>
</comment>
<keyword evidence="3 4" id="KW-0732">Signal</keyword>
<feature type="chain" id="PRO_5004883400" description="Solute-binding protein family 5 domain-containing protein" evidence="4">
    <location>
        <begin position="21"/>
        <end position="602"/>
    </location>
</feature>
<dbReference type="SUPFAM" id="SSF53850">
    <property type="entry name" value="Periplasmic binding protein-like II"/>
    <property type="match status" value="1"/>
</dbReference>
<dbReference type="Pfam" id="PF00496">
    <property type="entry name" value="SBP_bac_5"/>
    <property type="match status" value="1"/>
</dbReference>
<dbReference type="InterPro" id="IPR030678">
    <property type="entry name" value="Peptide/Ni-bd"/>
</dbReference>
<dbReference type="InterPro" id="IPR000914">
    <property type="entry name" value="SBP_5_dom"/>
</dbReference>
<organism evidence="6 7">
    <name type="scientific">Holospora obtusa F1</name>
    <dbReference type="NCBI Taxonomy" id="1399147"/>
    <lineage>
        <taxon>Bacteria</taxon>
        <taxon>Pseudomonadati</taxon>
        <taxon>Pseudomonadota</taxon>
        <taxon>Alphaproteobacteria</taxon>
        <taxon>Holosporales</taxon>
        <taxon>Holosporaceae</taxon>
        <taxon>Holospora</taxon>
    </lineage>
</organism>
<gene>
    <name evidence="6" type="ORF">P618_200758</name>
</gene>
<evidence type="ECO:0000259" key="5">
    <source>
        <dbReference type="Pfam" id="PF00496"/>
    </source>
</evidence>
<evidence type="ECO:0000256" key="2">
    <source>
        <dbReference type="ARBA" id="ARBA00005695"/>
    </source>
</evidence>
<dbReference type="eggNOG" id="COG4166">
    <property type="taxonomic scope" value="Bacteria"/>
</dbReference>
<name>W6TDZ3_HOLOB</name>
<proteinExistence type="inferred from homology"/>